<proteinExistence type="predicted"/>
<evidence type="ECO:0000313" key="2">
    <source>
        <dbReference type="Proteomes" id="UP000304148"/>
    </source>
</evidence>
<dbReference type="AlphaFoldDB" id="A0A383RFY9"/>
<evidence type="ECO:0000313" key="1">
    <source>
        <dbReference type="EMBL" id="SYX86017.1"/>
    </source>
</evidence>
<sequence length="213" mass="23029">MFKLPEVMELLPDVIAKEDSRFAQLVSVWLKQMNELSSTIQRISEWKSIEKAEGAALDEIGGNLGQARGQATDEVYRLLLRSKLARMNSSGSLDSVIEVLALALRAAPDEFRIAEQYDDPIQPEPAAIQVTEVPYEKLNGVGLSPSQFVSLVESLVAAGVRVTQVGLTGSFELAASAHDVLEQSEHGLADEAMTMGGTLGDLYVPGNDYVLPV</sequence>
<dbReference type="Proteomes" id="UP000304148">
    <property type="component" value="Chromosome"/>
</dbReference>
<dbReference type="RefSeq" id="WP_138187992.1">
    <property type="nucleotide sequence ID" value="NZ_LS992241.1"/>
</dbReference>
<reference evidence="2" key="1">
    <citation type="submission" date="2018-08" db="EMBL/GenBank/DDBJ databases">
        <authorList>
            <person name="Chevrot R."/>
        </authorList>
    </citation>
    <scope>NUCLEOTIDE SEQUENCE [LARGE SCALE GENOMIC DNA]</scope>
</reference>
<gene>
    <name evidence="1" type="ORF">PBLR_14439</name>
</gene>
<protein>
    <submittedName>
        <fullName evidence="1">Uncharacterized protein</fullName>
    </submittedName>
</protein>
<organism evidence="1 2">
    <name type="scientific">Paenibacillus alvei</name>
    <name type="common">Bacillus alvei</name>
    <dbReference type="NCBI Taxonomy" id="44250"/>
    <lineage>
        <taxon>Bacteria</taxon>
        <taxon>Bacillati</taxon>
        <taxon>Bacillota</taxon>
        <taxon>Bacilli</taxon>
        <taxon>Bacillales</taxon>
        <taxon>Paenibacillaceae</taxon>
        <taxon>Paenibacillus</taxon>
    </lineage>
</organism>
<name>A0A383RFY9_PAEAL</name>
<accession>A0A383RFY9</accession>
<dbReference type="EMBL" id="LS992241">
    <property type="protein sequence ID" value="SYX86017.1"/>
    <property type="molecule type" value="Genomic_DNA"/>
</dbReference>